<dbReference type="SMART" id="SM00421">
    <property type="entry name" value="HTH_LUXR"/>
    <property type="match status" value="1"/>
</dbReference>
<evidence type="ECO:0000313" key="5">
    <source>
        <dbReference type="Proteomes" id="UP000294927"/>
    </source>
</evidence>
<reference evidence="4 5" key="1">
    <citation type="submission" date="2019-03" db="EMBL/GenBank/DDBJ databases">
        <title>Genomic Encyclopedia of Archaeal and Bacterial Type Strains, Phase II (KMG-II): from individual species to whole genera.</title>
        <authorList>
            <person name="Goeker M."/>
        </authorList>
    </citation>
    <scope>NUCLEOTIDE SEQUENCE [LARGE SCALE GENOMIC DNA]</scope>
    <source>
        <strain evidence="4 5">DSM 45499</strain>
    </source>
</reference>
<keyword evidence="5" id="KW-1185">Reference proteome</keyword>
<dbReference type="SUPFAM" id="SSF46894">
    <property type="entry name" value="C-terminal effector domain of the bipartite response regulators"/>
    <property type="match status" value="1"/>
</dbReference>
<keyword evidence="1" id="KW-0547">Nucleotide-binding</keyword>
<proteinExistence type="predicted"/>
<protein>
    <recommendedName>
        <fullName evidence="3">HTH luxR-type domain-containing protein</fullName>
    </recommendedName>
</protein>
<dbReference type="PANTHER" id="PTHR16305">
    <property type="entry name" value="TESTICULAR SOLUBLE ADENYLYL CYCLASE"/>
    <property type="match status" value="1"/>
</dbReference>
<accession>A0A4R7UNM0</accession>
<evidence type="ECO:0000256" key="2">
    <source>
        <dbReference type="ARBA" id="ARBA00022840"/>
    </source>
</evidence>
<name>A0A4R7UNM0_9PSEU</name>
<dbReference type="EMBL" id="SOCP01000038">
    <property type="protein sequence ID" value="TDV34591.1"/>
    <property type="molecule type" value="Genomic_DNA"/>
</dbReference>
<dbReference type="SUPFAM" id="SSF52540">
    <property type="entry name" value="P-loop containing nucleoside triphosphate hydrolases"/>
    <property type="match status" value="1"/>
</dbReference>
<sequence>MTSGPAPDTARNAAVLDQIVPSVVAGTAPPLVVLAGPAGAGRSTVLDQVGEGLRARGVRTRTIRCSPPPFASPLHTMLKPVLRADVAALLIDDVQWLDQRSLEALEVLVRTARAAGLTCVCTAGPPAPAQGRAALRRLREEGLATVLGLRPLGMADVAALTTRAFQARPDRRLVARLRHRTAGNQAALHGALAEYGRTGAIRVLAGGAFLDATEGEPDLPEQHQLVTAVRRLGADVWRVAKATAVLHPLGAALPELAGTAVTTDLAVVRHALDMLVDREVLRRTRHGWRFRVEMVASAIVAQLGPYERRHLAGTAITALWNGTAACDDPAYRADQLAGAGKLVDTRRSCAELLAHADTASAAPGSRHWLRAAANLVADPVERAVLLARYAFACFRHGAYADSVATATALLDDHADHLRDDARDELSHLLVLATHGIGDTHPETPDPAPHEVIGAATALLALDRPDDCLTLLRRAGTSHVRHLVEAQAHLYRGDRARFDAAVGAAARQAAGRVEIAQLRLLPALVAGDADDAEKGLIAESVPADRLAIPYQAVLLLQRNRFSHGAELAHQAVASGAVAGADPACTVVYQWLAHAVLARGDLASARALLVAARTARAALPHLLDATEAVIDIALGNLEQARTRLRDGLSTAALAGVVLGTDQLLVQLAEVEFLLGNTAGARSCSAEATRIAEKAGGVGVGHLVAQAVVAHDGALASSATRLAVERGQPLELAAAVGRLASHGLAPDEAVADAYELLDDLDALLYRAWLRNVMRERNIRVPGRARTVVENERLLAGLVADGLSNRELATVLAASEKSVEGRLGRLFTRTGYQSRVALATAVHSGEYQPEGGLGR</sequence>
<evidence type="ECO:0000256" key="1">
    <source>
        <dbReference type="ARBA" id="ARBA00022741"/>
    </source>
</evidence>
<dbReference type="GO" id="GO:0004016">
    <property type="term" value="F:adenylate cyclase activity"/>
    <property type="evidence" value="ECO:0007669"/>
    <property type="project" value="TreeGrafter"/>
</dbReference>
<dbReference type="InterPro" id="IPR016032">
    <property type="entry name" value="Sig_transdc_resp-reg_C-effctor"/>
</dbReference>
<evidence type="ECO:0000313" key="4">
    <source>
        <dbReference type="EMBL" id="TDV34591.1"/>
    </source>
</evidence>
<dbReference type="PANTHER" id="PTHR16305:SF28">
    <property type="entry name" value="GUANYLATE CYCLASE DOMAIN-CONTAINING PROTEIN"/>
    <property type="match status" value="1"/>
</dbReference>
<evidence type="ECO:0000259" key="3">
    <source>
        <dbReference type="SMART" id="SM00421"/>
    </source>
</evidence>
<dbReference type="Gene3D" id="3.40.50.300">
    <property type="entry name" value="P-loop containing nucleotide triphosphate hydrolases"/>
    <property type="match status" value="1"/>
</dbReference>
<dbReference type="Proteomes" id="UP000294927">
    <property type="component" value="Unassembled WGS sequence"/>
</dbReference>
<dbReference type="InterPro" id="IPR000792">
    <property type="entry name" value="Tscrpt_reg_LuxR_C"/>
</dbReference>
<comment type="caution">
    <text evidence="4">The sequence shown here is derived from an EMBL/GenBank/DDBJ whole genome shotgun (WGS) entry which is preliminary data.</text>
</comment>
<dbReference type="InterPro" id="IPR027417">
    <property type="entry name" value="P-loop_NTPase"/>
</dbReference>
<dbReference type="InterPro" id="IPR036388">
    <property type="entry name" value="WH-like_DNA-bd_sf"/>
</dbReference>
<keyword evidence="2" id="KW-0067">ATP-binding</keyword>
<dbReference type="GO" id="GO:0005524">
    <property type="term" value="F:ATP binding"/>
    <property type="evidence" value="ECO:0007669"/>
    <property type="project" value="UniProtKB-KW"/>
</dbReference>
<dbReference type="Gene3D" id="1.10.10.10">
    <property type="entry name" value="Winged helix-like DNA-binding domain superfamily/Winged helix DNA-binding domain"/>
    <property type="match status" value="1"/>
</dbReference>
<dbReference type="GO" id="GO:0006355">
    <property type="term" value="P:regulation of DNA-templated transcription"/>
    <property type="evidence" value="ECO:0007669"/>
    <property type="project" value="InterPro"/>
</dbReference>
<dbReference type="AlphaFoldDB" id="A0A4R7UNM0"/>
<dbReference type="RefSeq" id="WP_133909496.1">
    <property type="nucleotide sequence ID" value="NZ_SOCP01000038.1"/>
</dbReference>
<dbReference type="GO" id="GO:0003677">
    <property type="term" value="F:DNA binding"/>
    <property type="evidence" value="ECO:0007669"/>
    <property type="project" value="InterPro"/>
</dbReference>
<feature type="domain" description="HTH luxR-type" evidence="3">
    <location>
        <begin position="781"/>
        <end position="838"/>
    </location>
</feature>
<dbReference type="GO" id="GO:0005737">
    <property type="term" value="C:cytoplasm"/>
    <property type="evidence" value="ECO:0007669"/>
    <property type="project" value="TreeGrafter"/>
</dbReference>
<organism evidence="4 5">
    <name type="scientific">Actinophytocola oryzae</name>
    <dbReference type="NCBI Taxonomy" id="502181"/>
    <lineage>
        <taxon>Bacteria</taxon>
        <taxon>Bacillati</taxon>
        <taxon>Actinomycetota</taxon>
        <taxon>Actinomycetes</taxon>
        <taxon>Pseudonocardiales</taxon>
        <taxon>Pseudonocardiaceae</taxon>
    </lineage>
</organism>
<dbReference type="OrthoDB" id="3333376at2"/>
<gene>
    <name evidence="4" type="ORF">CLV71_1386</name>
</gene>